<evidence type="ECO:0000313" key="2">
    <source>
        <dbReference type="EMBL" id="OAB72028.1"/>
    </source>
</evidence>
<feature type="transmembrane region" description="Helical" evidence="1">
    <location>
        <begin position="211"/>
        <end position="229"/>
    </location>
</feature>
<evidence type="ECO:0000313" key="3">
    <source>
        <dbReference type="Proteomes" id="UP000077134"/>
    </source>
</evidence>
<keyword evidence="1" id="KW-0812">Transmembrane</keyword>
<feature type="transmembrane region" description="Helical" evidence="1">
    <location>
        <begin position="56"/>
        <end position="80"/>
    </location>
</feature>
<dbReference type="KEGG" id="pcx:LPB68_12105"/>
<comment type="caution">
    <text evidence="2">The sequence shown here is derived from an EMBL/GenBank/DDBJ whole genome shotgun (WGS) entry which is preliminary data.</text>
</comment>
<dbReference type="Proteomes" id="UP000077134">
    <property type="component" value="Unassembled WGS sequence"/>
</dbReference>
<accession>A0A167BFL7</accession>
<feature type="transmembrane region" description="Helical" evidence="1">
    <location>
        <begin position="241"/>
        <end position="262"/>
    </location>
</feature>
<dbReference type="AlphaFoldDB" id="A0A167BFL7"/>
<dbReference type="OrthoDB" id="2987886at2"/>
<dbReference type="PANTHER" id="PTHR41324:SF1">
    <property type="entry name" value="DUF2232 DOMAIN-CONTAINING PROTEIN"/>
    <property type="match status" value="1"/>
</dbReference>
<feature type="transmembrane region" description="Helical" evidence="1">
    <location>
        <begin position="167"/>
        <end position="190"/>
    </location>
</feature>
<dbReference type="EMBL" id="LSFN01000036">
    <property type="protein sequence ID" value="OAB72028.1"/>
    <property type="molecule type" value="Genomic_DNA"/>
</dbReference>
<proteinExistence type="predicted"/>
<keyword evidence="1" id="KW-1133">Transmembrane helix</keyword>
<feature type="transmembrane region" description="Helical" evidence="1">
    <location>
        <begin position="269"/>
        <end position="294"/>
    </location>
</feature>
<feature type="transmembrane region" description="Helical" evidence="1">
    <location>
        <begin position="12"/>
        <end position="44"/>
    </location>
</feature>
<gene>
    <name evidence="2" type="ORF">PNBC_18785</name>
</gene>
<feature type="transmembrane region" description="Helical" evidence="1">
    <location>
        <begin position="92"/>
        <end position="117"/>
    </location>
</feature>
<dbReference type="RefSeq" id="WP_068660841.1">
    <property type="nucleotide sequence ID" value="NZ_LSFN01000036.1"/>
</dbReference>
<reference evidence="2 3" key="1">
    <citation type="submission" date="2016-02" db="EMBL/GenBank/DDBJ databases">
        <title>Paenibacillus sp. LPB0068, isolated from Crassostrea gigas.</title>
        <authorList>
            <person name="Shin S.-K."/>
            <person name="Yi H."/>
        </authorList>
    </citation>
    <scope>NUCLEOTIDE SEQUENCE [LARGE SCALE GENOMIC DNA]</scope>
    <source>
        <strain evidence="2 3">LPB0068</strain>
    </source>
</reference>
<name>A0A167BFL7_9BACL</name>
<protein>
    <recommendedName>
        <fullName evidence="4">DUF2232 domain-containing protein</fullName>
    </recommendedName>
</protein>
<dbReference type="InterPro" id="IPR018710">
    <property type="entry name" value="DUF2232"/>
</dbReference>
<sequence>MKSSWKSLAWTGIYIILILSLLTNLSLITALLLIVPVIVLFNILDTKGFMIHVIPVWIVAFLIHPIYLLMALYFAVPAIFMGRCYKRRATALRTIVVGAATILVEMLLLLFIGTVLFQFDLSQYMQDIVNITMKPLQDMVASNGLSTDLLPSTEDMSLLVDMTIQRIPYALIVSSFLMAIISHVIVRPILSGMGYSVPKLIPAREWRFPRSLIWYYLIGVVIDMIAYNSDSGYLNMISANLVPILNVFFAIQAIGFFFYLAYIRKWHSIIPFLIAIPVLLFPPMAIIGILDIAFPLRQLMTKPKR</sequence>
<dbReference type="STRING" id="1763538.LPB68_12105"/>
<evidence type="ECO:0008006" key="4">
    <source>
        <dbReference type="Google" id="ProtNLM"/>
    </source>
</evidence>
<keyword evidence="3" id="KW-1185">Reference proteome</keyword>
<organism evidence="2 3">
    <name type="scientific">Paenibacillus crassostreae</name>
    <dbReference type="NCBI Taxonomy" id="1763538"/>
    <lineage>
        <taxon>Bacteria</taxon>
        <taxon>Bacillati</taxon>
        <taxon>Bacillota</taxon>
        <taxon>Bacilli</taxon>
        <taxon>Bacillales</taxon>
        <taxon>Paenibacillaceae</taxon>
        <taxon>Paenibacillus</taxon>
    </lineage>
</organism>
<dbReference type="PANTHER" id="PTHR41324">
    <property type="entry name" value="MEMBRANE PROTEIN-RELATED"/>
    <property type="match status" value="1"/>
</dbReference>
<evidence type="ECO:0000256" key="1">
    <source>
        <dbReference type="SAM" id="Phobius"/>
    </source>
</evidence>
<keyword evidence="1" id="KW-0472">Membrane</keyword>
<dbReference type="Pfam" id="PF09991">
    <property type="entry name" value="DUF2232"/>
    <property type="match status" value="1"/>
</dbReference>